<feature type="non-terminal residue" evidence="1">
    <location>
        <position position="1"/>
    </location>
</feature>
<proteinExistence type="predicted"/>
<dbReference type="EMBL" id="CAAE01017367">
    <property type="protein sequence ID" value="CAG13678.1"/>
    <property type="molecule type" value="Genomic_DNA"/>
</dbReference>
<reference evidence="1" key="1">
    <citation type="journal article" date="2004" name="Nature">
        <title>Genome duplication in the teleost fish Tetraodon nigroviridis reveals the early vertebrate proto-karyotype.</title>
        <authorList>
            <person name="Jaillon O."/>
            <person name="Aury J.-M."/>
            <person name="Brunet F."/>
            <person name="Petit J.-L."/>
            <person name="Stange-Thomann N."/>
            <person name="Mauceli E."/>
            <person name="Bouneau L."/>
            <person name="Fischer C."/>
            <person name="Ozouf-Costaz C."/>
            <person name="Bernot A."/>
            <person name="Nicaud S."/>
            <person name="Jaffe D."/>
            <person name="Fisher S."/>
            <person name="Lutfalla G."/>
            <person name="Dossat C."/>
            <person name="Segurens B."/>
            <person name="Dasilva C."/>
            <person name="Salanoubat M."/>
            <person name="Levy M."/>
            <person name="Boudet N."/>
            <person name="Castellano S."/>
            <person name="Anthouard V."/>
            <person name="Jubin C."/>
            <person name="Castelli V."/>
            <person name="Katinka M."/>
            <person name="Vacherie B."/>
            <person name="Biemont C."/>
            <person name="Skalli Z."/>
            <person name="Cattolico L."/>
            <person name="Poulain J."/>
            <person name="De Berardinis V."/>
            <person name="Cruaud C."/>
            <person name="Duprat S."/>
            <person name="Brottier P."/>
            <person name="Coutanceau J.-P."/>
            <person name="Gouzy J."/>
            <person name="Parra G."/>
            <person name="Lardier G."/>
            <person name="Chapple C."/>
            <person name="McKernan K.J."/>
            <person name="McEwan P."/>
            <person name="Bosak S."/>
            <person name="Kellis M."/>
            <person name="Volff J.-N."/>
            <person name="Guigo R."/>
            <person name="Zody M.C."/>
            <person name="Mesirov J."/>
            <person name="Lindblad-Toh K."/>
            <person name="Birren B."/>
            <person name="Nusbaum C."/>
            <person name="Kahn D."/>
            <person name="Robinson-Rechavi M."/>
            <person name="Laudet V."/>
            <person name="Schachter V."/>
            <person name="Quetier F."/>
            <person name="Saurin W."/>
            <person name="Scarpelli C."/>
            <person name="Wincker P."/>
            <person name="Lander E.S."/>
            <person name="Weissenbach J."/>
            <person name="Roest Crollius H."/>
        </authorList>
    </citation>
    <scope>NUCLEOTIDE SEQUENCE [LARGE SCALE GENOMIC DNA]</scope>
</reference>
<accession>Q4RD54</accession>
<organism evidence="1">
    <name type="scientific">Tetraodon nigroviridis</name>
    <name type="common">Spotted green pufferfish</name>
    <name type="synonym">Chelonodon nigroviridis</name>
    <dbReference type="NCBI Taxonomy" id="99883"/>
    <lineage>
        <taxon>Eukaryota</taxon>
        <taxon>Metazoa</taxon>
        <taxon>Chordata</taxon>
        <taxon>Craniata</taxon>
        <taxon>Vertebrata</taxon>
        <taxon>Euteleostomi</taxon>
        <taxon>Actinopterygii</taxon>
        <taxon>Neopterygii</taxon>
        <taxon>Teleostei</taxon>
        <taxon>Neoteleostei</taxon>
        <taxon>Acanthomorphata</taxon>
        <taxon>Eupercaria</taxon>
        <taxon>Tetraodontiformes</taxon>
        <taxon>Tetradontoidea</taxon>
        <taxon>Tetraodontidae</taxon>
        <taxon>Tetraodon</taxon>
    </lineage>
</organism>
<gene>
    <name evidence="1" type="ORF">GSTENG00039004001</name>
</gene>
<reference evidence="1" key="2">
    <citation type="submission" date="2004-02" db="EMBL/GenBank/DDBJ databases">
        <authorList>
            <consortium name="Genoscope"/>
            <consortium name="Whitehead Institute Centre for Genome Research"/>
        </authorList>
    </citation>
    <scope>NUCLEOTIDE SEQUENCE</scope>
</reference>
<dbReference type="KEGG" id="tng:GSTEN00039004G001"/>
<comment type="caution">
    <text evidence="1">The sequence shown here is derived from an EMBL/GenBank/DDBJ whole genome shotgun (WGS) entry which is preliminary data.</text>
</comment>
<sequence length="29" mass="3203">LCTSPADKLVFASIMNAYKVMEEGHKATF</sequence>
<name>Q4RD54_TETNG</name>
<dbReference type="AlphaFoldDB" id="Q4RD54"/>
<protein>
    <submittedName>
        <fullName evidence="1">(spotted green pufferfish) hypothetical protein</fullName>
    </submittedName>
</protein>
<evidence type="ECO:0000313" key="1">
    <source>
        <dbReference type="EMBL" id="CAG13678.1"/>
    </source>
</evidence>